<dbReference type="RefSeq" id="WP_090273236.1">
    <property type="nucleotide sequence ID" value="NZ_LT629748.1"/>
</dbReference>
<dbReference type="AlphaFoldDB" id="A0A1H1SPD9"/>
<dbReference type="EMBL" id="LT629748">
    <property type="protein sequence ID" value="SDS49606.1"/>
    <property type="molecule type" value="Genomic_DNA"/>
</dbReference>
<evidence type="ECO:0000313" key="2">
    <source>
        <dbReference type="Proteomes" id="UP000243426"/>
    </source>
</evidence>
<reference evidence="2" key="1">
    <citation type="submission" date="2016-10" db="EMBL/GenBank/DDBJ databases">
        <authorList>
            <person name="Varghese N."/>
            <person name="Submissions S."/>
        </authorList>
    </citation>
    <scope>NUCLEOTIDE SEQUENCE [LARGE SCALE GENOMIC DNA]</scope>
    <source>
        <strain evidence="2">2SM5</strain>
    </source>
</reference>
<organism evidence="1 2">
    <name type="scientific">Halopseudomonas litoralis</name>
    <dbReference type="NCBI Taxonomy" id="797277"/>
    <lineage>
        <taxon>Bacteria</taxon>
        <taxon>Pseudomonadati</taxon>
        <taxon>Pseudomonadota</taxon>
        <taxon>Gammaproteobacteria</taxon>
        <taxon>Pseudomonadales</taxon>
        <taxon>Pseudomonadaceae</taxon>
        <taxon>Halopseudomonas</taxon>
    </lineage>
</organism>
<protein>
    <submittedName>
        <fullName evidence="1">Uncharacterized protein</fullName>
    </submittedName>
</protein>
<sequence length="133" mass="14537">MAVDPTALEEILRTGPAQIDLPIYQGASFTMPISWHTEDEAGERNPVDLSGCSVRMQFRRRVNSPAVELDLGAASYIRITDPLQGEMLIDLPPAVTAALAFRSGVHDIEVEFSGGEVLRFAKGIVVVDREVTR</sequence>
<proteinExistence type="predicted"/>
<keyword evidence="2" id="KW-1185">Reference proteome</keyword>
<dbReference type="OrthoDB" id="7018784at2"/>
<dbReference type="STRING" id="797277.SAMN05216198_2081"/>
<gene>
    <name evidence="1" type="ORF">SAMN05216198_2081</name>
</gene>
<name>A0A1H1SPD9_9GAMM</name>
<evidence type="ECO:0000313" key="1">
    <source>
        <dbReference type="EMBL" id="SDS49606.1"/>
    </source>
</evidence>
<dbReference type="Proteomes" id="UP000243426">
    <property type="component" value="Chromosome I"/>
</dbReference>
<accession>A0A1H1SPD9</accession>